<comment type="caution">
    <text evidence="1">The sequence shown here is derived from an EMBL/GenBank/DDBJ whole genome shotgun (WGS) entry which is preliminary data.</text>
</comment>
<protein>
    <submittedName>
        <fullName evidence="1">Uncharacterized protein</fullName>
    </submittedName>
</protein>
<dbReference type="Proteomes" id="UP000236630">
    <property type="component" value="Unassembled WGS sequence"/>
</dbReference>
<keyword evidence="2" id="KW-1185">Reference proteome</keyword>
<dbReference type="AlphaFoldDB" id="A0A2H5QNU3"/>
<gene>
    <name evidence="1" type="ORF">CUMW_247570</name>
</gene>
<proteinExistence type="predicted"/>
<reference evidence="1 2" key="1">
    <citation type="journal article" date="2017" name="Front. Genet.">
        <title>Draft sequencing of the heterozygous diploid genome of Satsuma (Citrus unshiu Marc.) using a hybrid assembly approach.</title>
        <authorList>
            <person name="Shimizu T."/>
            <person name="Tanizawa Y."/>
            <person name="Mochizuki T."/>
            <person name="Nagasaki H."/>
            <person name="Yoshioka T."/>
            <person name="Toyoda A."/>
            <person name="Fujiyama A."/>
            <person name="Kaminuma E."/>
            <person name="Nakamura Y."/>
        </authorList>
    </citation>
    <scope>NUCLEOTIDE SEQUENCE [LARGE SCALE GENOMIC DNA]</scope>
    <source>
        <strain evidence="2">cv. Miyagawa wase</strain>
    </source>
</reference>
<sequence length="165" mass="18634">MHLKPENFLFTSKDENARLKGIKRKQKVHEDLRYKLNAKRASQTTAASSGAPGVPREFLEKMEYLEAQVKLLSEKQNPTNALAPAVHNSPFTMEIRTAVLPEAFTMPQIQQYSGTSDPVEHAELYRDQMMIKGVGDNAMCRIYGGHFKNTALFHMGKLVLEPCNK</sequence>
<accession>A0A2H5QNU3</accession>
<dbReference type="EMBL" id="BDQV01000562">
    <property type="protein sequence ID" value="GAY66288.1"/>
    <property type="molecule type" value="Genomic_DNA"/>
</dbReference>
<evidence type="ECO:0000313" key="2">
    <source>
        <dbReference type="Proteomes" id="UP000236630"/>
    </source>
</evidence>
<organism evidence="1 2">
    <name type="scientific">Citrus unshiu</name>
    <name type="common">Satsuma mandarin</name>
    <name type="synonym">Citrus nobilis var. unshiu</name>
    <dbReference type="NCBI Taxonomy" id="55188"/>
    <lineage>
        <taxon>Eukaryota</taxon>
        <taxon>Viridiplantae</taxon>
        <taxon>Streptophyta</taxon>
        <taxon>Embryophyta</taxon>
        <taxon>Tracheophyta</taxon>
        <taxon>Spermatophyta</taxon>
        <taxon>Magnoliopsida</taxon>
        <taxon>eudicotyledons</taxon>
        <taxon>Gunneridae</taxon>
        <taxon>Pentapetalae</taxon>
        <taxon>rosids</taxon>
        <taxon>malvids</taxon>
        <taxon>Sapindales</taxon>
        <taxon>Rutaceae</taxon>
        <taxon>Aurantioideae</taxon>
        <taxon>Citrus</taxon>
    </lineage>
</organism>
<name>A0A2H5QNU3_CITUN</name>
<evidence type="ECO:0000313" key="1">
    <source>
        <dbReference type="EMBL" id="GAY66288.1"/>
    </source>
</evidence>